<organism evidence="2 3">
    <name type="scientific">Bacillus taeanensis</name>
    <dbReference type="NCBI Taxonomy" id="273032"/>
    <lineage>
        <taxon>Bacteria</taxon>
        <taxon>Bacillati</taxon>
        <taxon>Bacillota</taxon>
        <taxon>Bacilli</taxon>
        <taxon>Bacillales</taxon>
        <taxon>Bacillaceae</taxon>
        <taxon>Bacillus</taxon>
    </lineage>
</organism>
<dbReference type="GO" id="GO:0140737">
    <property type="term" value="C:encapsulin nanocompartment"/>
    <property type="evidence" value="ECO:0007669"/>
    <property type="project" value="InterPro"/>
</dbReference>
<dbReference type="Pfam" id="PF24309">
    <property type="entry name" value="IMEF_Flp"/>
    <property type="match status" value="1"/>
</dbReference>
<evidence type="ECO:0000256" key="1">
    <source>
        <dbReference type="SAM" id="MobiDB-lite"/>
    </source>
</evidence>
<feature type="region of interest" description="Disordered" evidence="1">
    <location>
        <begin position="166"/>
        <end position="188"/>
    </location>
</feature>
<dbReference type="RefSeq" id="WP_113807357.1">
    <property type="nucleotide sequence ID" value="NZ_QOCW01000022.1"/>
</dbReference>
<dbReference type="NCBIfam" id="TIGR04536">
    <property type="entry name" value="geobac_encap"/>
    <property type="match status" value="1"/>
</dbReference>
<dbReference type="EMBL" id="QOCW01000022">
    <property type="protein sequence ID" value="RBW68320.1"/>
    <property type="molecule type" value="Genomic_DNA"/>
</dbReference>
<proteinExistence type="predicted"/>
<gene>
    <name evidence="2" type="ORF">DS031_17525</name>
</gene>
<keyword evidence="3" id="KW-1185">Reference proteome</keyword>
<evidence type="ECO:0000313" key="2">
    <source>
        <dbReference type="EMBL" id="RBW68320.1"/>
    </source>
</evidence>
<name>A0A366XPM8_9BACI</name>
<dbReference type="AlphaFoldDB" id="A0A366XPM8"/>
<dbReference type="GO" id="GO:0004322">
    <property type="term" value="F:ferroxidase activity"/>
    <property type="evidence" value="ECO:0007669"/>
    <property type="project" value="InterPro"/>
</dbReference>
<dbReference type="GO" id="GO:0140315">
    <property type="term" value="F:iron ion sequestering activity"/>
    <property type="evidence" value="ECO:0007669"/>
    <property type="project" value="InterPro"/>
</dbReference>
<evidence type="ECO:0000313" key="3">
    <source>
        <dbReference type="Proteomes" id="UP000253314"/>
    </source>
</evidence>
<sequence>MSAQFLQLQDIFIRTKEAAQSFMKILEPTIENAKEEHERLYFHHIYEEEEHRLDRLESVIPKLEYFLQNMDGQHTNNHEFVKLLQDVSLEKFGLHNFLEHLDLALFQFKSTEHENTLQGLRDLTYNDYQKSKELLQVLNDQFDGAANSAASIPTDEKEGINEHLKIEKYTTESPASRSSEPIGKPAKRLTVGSLKTKKEII</sequence>
<reference evidence="2 3" key="1">
    <citation type="submission" date="2018-07" db="EMBL/GenBank/DDBJ databases">
        <title>Lottiidibacillus patelloidae gen. nov., sp. nov., isolated from the intestinal tract of a marine limpet and the reclassification of B. taeanensis BH030017T, B. algicola KMM 3737T and B. hwajinpoensis SW-72T as genus Lottiidibacillus.</title>
        <authorList>
            <person name="Liu R."/>
            <person name="Huang Z."/>
        </authorList>
    </citation>
    <scope>NUCLEOTIDE SEQUENCE [LARGE SCALE GENOMIC DNA]</scope>
    <source>
        <strain evidence="2 3">BH030017</strain>
    </source>
</reference>
<protein>
    <recommendedName>
        <fullName evidence="4">Encapsulated protein</fullName>
    </recommendedName>
</protein>
<dbReference type="OrthoDB" id="2855273at2"/>
<evidence type="ECO:0008006" key="4">
    <source>
        <dbReference type="Google" id="ProtNLM"/>
    </source>
</evidence>
<accession>A0A366XPM8</accession>
<dbReference type="InterPro" id="IPR030909">
    <property type="entry name" value="IMEF_cargo"/>
</dbReference>
<comment type="caution">
    <text evidence="2">The sequence shown here is derived from an EMBL/GenBank/DDBJ whole genome shotgun (WGS) entry which is preliminary data.</text>
</comment>
<dbReference type="Proteomes" id="UP000253314">
    <property type="component" value="Unassembled WGS sequence"/>
</dbReference>